<dbReference type="Gene3D" id="2.60.40.10">
    <property type="entry name" value="Immunoglobulins"/>
    <property type="match status" value="1"/>
</dbReference>
<name>A0AA36GBS1_9BILA</name>
<dbReference type="AlphaFoldDB" id="A0AA36GBS1"/>
<evidence type="ECO:0000256" key="2">
    <source>
        <dbReference type="ARBA" id="ARBA00022737"/>
    </source>
</evidence>
<gene>
    <name evidence="7" type="ORF">MSPICULIGERA_LOCUS23316</name>
</gene>
<dbReference type="InterPro" id="IPR013783">
    <property type="entry name" value="Ig-like_fold"/>
</dbReference>
<comment type="caution">
    <text evidence="7">The sequence shown here is derived from an EMBL/GenBank/DDBJ whole genome shotgun (WGS) entry which is preliminary data.</text>
</comment>
<feature type="repeat" description="NHL" evidence="6">
    <location>
        <begin position="313"/>
        <end position="356"/>
    </location>
</feature>
<dbReference type="InterPro" id="IPR001258">
    <property type="entry name" value="NHL_repeat"/>
</dbReference>
<keyword evidence="8" id="KW-1185">Reference proteome</keyword>
<dbReference type="Proteomes" id="UP001177023">
    <property type="component" value="Unassembled WGS sequence"/>
</dbReference>
<dbReference type="GO" id="GO:0000209">
    <property type="term" value="P:protein polyubiquitination"/>
    <property type="evidence" value="ECO:0007669"/>
    <property type="project" value="TreeGrafter"/>
</dbReference>
<organism evidence="7 8">
    <name type="scientific">Mesorhabditis spiculigera</name>
    <dbReference type="NCBI Taxonomy" id="96644"/>
    <lineage>
        <taxon>Eukaryota</taxon>
        <taxon>Metazoa</taxon>
        <taxon>Ecdysozoa</taxon>
        <taxon>Nematoda</taxon>
        <taxon>Chromadorea</taxon>
        <taxon>Rhabditida</taxon>
        <taxon>Rhabditina</taxon>
        <taxon>Rhabditomorpha</taxon>
        <taxon>Rhabditoidea</taxon>
        <taxon>Rhabditidae</taxon>
        <taxon>Mesorhabditinae</taxon>
        <taxon>Mesorhabditis</taxon>
    </lineage>
</organism>
<dbReference type="InterPro" id="IPR050952">
    <property type="entry name" value="TRIM-NHL_E3_ligases"/>
</dbReference>
<dbReference type="Pfam" id="PF01436">
    <property type="entry name" value="NHL"/>
    <property type="match status" value="6"/>
</dbReference>
<dbReference type="GO" id="GO:0061630">
    <property type="term" value="F:ubiquitin protein ligase activity"/>
    <property type="evidence" value="ECO:0007669"/>
    <property type="project" value="TreeGrafter"/>
</dbReference>
<evidence type="ECO:0000256" key="6">
    <source>
        <dbReference type="PROSITE-ProRule" id="PRU00504"/>
    </source>
</evidence>
<dbReference type="PROSITE" id="PS50194">
    <property type="entry name" value="FILAMIN_REPEAT"/>
    <property type="match status" value="1"/>
</dbReference>
<keyword evidence="3" id="KW-0863">Zinc-finger</keyword>
<reference evidence="7" key="1">
    <citation type="submission" date="2023-06" db="EMBL/GenBank/DDBJ databases">
        <authorList>
            <person name="Delattre M."/>
        </authorList>
    </citation>
    <scope>NUCLEOTIDE SEQUENCE</scope>
    <source>
        <strain evidence="7">AF72</strain>
    </source>
</reference>
<feature type="repeat" description="NHL" evidence="6">
    <location>
        <begin position="466"/>
        <end position="498"/>
    </location>
</feature>
<keyword evidence="2" id="KW-0677">Repeat</keyword>
<dbReference type="PANTHER" id="PTHR24104:SF25">
    <property type="entry name" value="PROTEIN LIN-41"/>
    <property type="match status" value="1"/>
</dbReference>
<feature type="repeat" description="NHL" evidence="6">
    <location>
        <begin position="505"/>
        <end position="548"/>
    </location>
</feature>
<dbReference type="InterPro" id="IPR014756">
    <property type="entry name" value="Ig_E-set"/>
</dbReference>
<feature type="repeat" description="Filamin" evidence="5">
    <location>
        <begin position="241"/>
        <end position="298"/>
    </location>
</feature>
<dbReference type="SMART" id="SM00557">
    <property type="entry name" value="IG_FLMN"/>
    <property type="match status" value="1"/>
</dbReference>
<evidence type="ECO:0000256" key="1">
    <source>
        <dbReference type="ARBA" id="ARBA00022723"/>
    </source>
</evidence>
<dbReference type="CDD" id="cd14954">
    <property type="entry name" value="NHL_TRIM71_like"/>
    <property type="match status" value="1"/>
</dbReference>
<dbReference type="SUPFAM" id="SSF81296">
    <property type="entry name" value="E set domains"/>
    <property type="match status" value="1"/>
</dbReference>
<dbReference type="GO" id="GO:0008270">
    <property type="term" value="F:zinc ion binding"/>
    <property type="evidence" value="ECO:0007669"/>
    <property type="project" value="UniProtKB-KW"/>
</dbReference>
<evidence type="ECO:0000313" key="8">
    <source>
        <dbReference type="Proteomes" id="UP001177023"/>
    </source>
</evidence>
<evidence type="ECO:0000256" key="5">
    <source>
        <dbReference type="PROSITE-ProRule" id="PRU00087"/>
    </source>
</evidence>
<dbReference type="Gene3D" id="2.120.10.30">
    <property type="entry name" value="TolB, C-terminal domain"/>
    <property type="match status" value="3"/>
</dbReference>
<proteinExistence type="predicted"/>
<dbReference type="InterPro" id="IPR017868">
    <property type="entry name" value="Filamin/ABP280_repeat-like"/>
</dbReference>
<evidence type="ECO:0000256" key="3">
    <source>
        <dbReference type="ARBA" id="ARBA00022771"/>
    </source>
</evidence>
<feature type="repeat" description="NHL" evidence="6">
    <location>
        <begin position="407"/>
        <end position="450"/>
    </location>
</feature>
<dbReference type="EMBL" id="CATQJA010002703">
    <property type="protein sequence ID" value="CAJ0585289.1"/>
    <property type="molecule type" value="Genomic_DNA"/>
</dbReference>
<keyword evidence="4" id="KW-0862">Zinc</keyword>
<dbReference type="PANTHER" id="PTHR24104">
    <property type="entry name" value="E3 UBIQUITIN-PROTEIN LIGASE NHLRC1-RELATED"/>
    <property type="match status" value="1"/>
</dbReference>
<evidence type="ECO:0000256" key="4">
    <source>
        <dbReference type="ARBA" id="ARBA00022833"/>
    </source>
</evidence>
<dbReference type="SUPFAM" id="SSF101898">
    <property type="entry name" value="NHL repeat"/>
    <property type="match status" value="1"/>
</dbReference>
<dbReference type="PROSITE" id="PS51125">
    <property type="entry name" value="NHL"/>
    <property type="match status" value="5"/>
</dbReference>
<sequence length="643" mass="71010">MPAMGRCETCPTSPIHSRPLCIKCLPDHPRHTIYPIGELRQTLATAGREAWREDKGCYSALLGIHHMAERIDASIQGATNEVRAEMHRHMSALEERKRDLLQSLHTMKQSKQTVLAEQGRAIGAYRNQLSTAVKLLDSVSDKDGDSALLPVFEQLVRLFSTRAPPLDPNENDMIHFQGPEPQLHARLRSLGNLESGPSVATSLVIGEVKRRLVLEQCATIQVQLRDASDAEMTVTGYAQCLGVRICQPDGSALDLSISERSIGLIDINFVPKLEGLHIVHITLYSGAYIKGAPLELEVRRGRNYREILDRGELFHFGREGSGDGELCRPWGISCDKAGRIIVADRSNNRVQVFDSEGKFLLKFGTGGTRPGQFDRPAGICVNSINQIIVADKDNHRIQVFDSNGVYVFMFGERGRPTGMFNYPWGVATDHLDQIAVSDTRNHRVQLFSPTGQYLAKCGFDTAYFFKHLDSPRGVCFLPDSRLLITDFNNHRIVMMATGNGPDLNMKCFGSEGDGEGMLLRPQGLALDQEGHLLVCDSRNNRIQVFVLNDMRCAAIFGGPRIPSARKEDAKPAMGGGRMPTMFPDFTSPPPVVVKQGATPQTSNDSVKHAEGVVPELDRPTDLCVGLDGRVYVVDLGNNCIRVF</sequence>
<feature type="non-terminal residue" evidence="7">
    <location>
        <position position="643"/>
    </location>
</feature>
<feature type="repeat" description="NHL" evidence="6">
    <location>
        <begin position="360"/>
        <end position="403"/>
    </location>
</feature>
<dbReference type="InterPro" id="IPR001298">
    <property type="entry name" value="Filamin/ABP280_rpt"/>
</dbReference>
<protein>
    <submittedName>
        <fullName evidence="7">Uncharacterized protein</fullName>
    </submittedName>
</protein>
<dbReference type="InterPro" id="IPR011042">
    <property type="entry name" value="6-blade_b-propeller_TolB-like"/>
</dbReference>
<dbReference type="FunFam" id="2.120.10.30:FF:000037">
    <property type="entry name" value="Uncharacterized protein, isoform E"/>
    <property type="match status" value="1"/>
</dbReference>
<evidence type="ECO:0000313" key="7">
    <source>
        <dbReference type="EMBL" id="CAJ0585289.1"/>
    </source>
</evidence>
<keyword evidence="1" id="KW-0479">Metal-binding</keyword>
<dbReference type="GO" id="GO:0043161">
    <property type="term" value="P:proteasome-mediated ubiquitin-dependent protein catabolic process"/>
    <property type="evidence" value="ECO:0007669"/>
    <property type="project" value="TreeGrafter"/>
</dbReference>
<accession>A0AA36GBS1</accession>